<evidence type="ECO:0000313" key="9">
    <source>
        <dbReference type="Proteomes" id="UP000265703"/>
    </source>
</evidence>
<name>A0A397TAV1_9GLOM</name>
<dbReference type="EMBL" id="QKYT01000080">
    <property type="protein sequence ID" value="RIA94479.1"/>
    <property type="molecule type" value="Genomic_DNA"/>
</dbReference>
<dbReference type="OrthoDB" id="191651at2759"/>
<dbReference type="InterPro" id="IPR036236">
    <property type="entry name" value="Znf_C2H2_sf"/>
</dbReference>
<keyword evidence="2" id="KW-0479">Metal-binding</keyword>
<dbReference type="Gene3D" id="3.30.160.60">
    <property type="entry name" value="Classic Zinc Finger"/>
    <property type="match status" value="1"/>
</dbReference>
<gene>
    <name evidence="8" type="ORF">C1645_561485</name>
</gene>
<dbReference type="PANTHER" id="PTHR13173:SF10">
    <property type="entry name" value="WW DOMAIN-BINDING PROTEIN 4"/>
    <property type="match status" value="1"/>
</dbReference>
<sequence length="236" mass="27245">MSEYWVSQQKHWCQYCRIYIADNKPSRTMHEQGKKHKENVEKFLRDIRRRDHENRKEEEKTKRELERIERAAMKQYKKDIILEAPGASMASLTSTSNINAPRVTSSFSEHDIIYAGPVAASNYTDLTELSKNAGGTEAVIGEWRPVTPPSAPSENDTLKTDQANDESKSQNAILQDDDEEEDPDDLRNFKVVEKTFPLDDQIPEDHTKDKDSSKVTFKKRKFVGQAKTRNIRKKTD</sequence>
<evidence type="ECO:0000256" key="3">
    <source>
        <dbReference type="ARBA" id="ARBA00022771"/>
    </source>
</evidence>
<keyword evidence="9" id="KW-1185">Reference proteome</keyword>
<dbReference type="PROSITE" id="PS50171">
    <property type="entry name" value="ZF_MATRIN"/>
    <property type="match status" value="1"/>
</dbReference>
<evidence type="ECO:0000256" key="4">
    <source>
        <dbReference type="ARBA" id="ARBA00022833"/>
    </source>
</evidence>
<evidence type="ECO:0000256" key="1">
    <source>
        <dbReference type="ARBA" id="ARBA00004123"/>
    </source>
</evidence>
<proteinExistence type="predicted"/>
<feature type="domain" description="Matrin-type" evidence="7">
    <location>
        <begin position="11"/>
        <end position="42"/>
    </location>
</feature>
<evidence type="ECO:0000256" key="6">
    <source>
        <dbReference type="SAM" id="MobiDB-lite"/>
    </source>
</evidence>
<dbReference type="InterPro" id="IPR040023">
    <property type="entry name" value="WBP4"/>
</dbReference>
<dbReference type="GO" id="GO:0008270">
    <property type="term" value="F:zinc ion binding"/>
    <property type="evidence" value="ECO:0007669"/>
    <property type="project" value="UniProtKB-KW"/>
</dbReference>
<evidence type="ECO:0000313" key="8">
    <source>
        <dbReference type="EMBL" id="RIA94479.1"/>
    </source>
</evidence>
<evidence type="ECO:0000259" key="7">
    <source>
        <dbReference type="PROSITE" id="PS50171"/>
    </source>
</evidence>
<dbReference type="InterPro" id="IPR000690">
    <property type="entry name" value="Matrin/U1-C_Znf_C2H2"/>
</dbReference>
<reference evidence="8 9" key="1">
    <citation type="submission" date="2018-06" db="EMBL/GenBank/DDBJ databases">
        <title>Comparative genomics reveals the genomic features of Rhizophagus irregularis, R. cerebriforme, R. diaphanum and Gigaspora rosea, and their symbiotic lifestyle signature.</title>
        <authorList>
            <person name="Morin E."/>
            <person name="San Clemente H."/>
            <person name="Chen E.C.H."/>
            <person name="De La Providencia I."/>
            <person name="Hainaut M."/>
            <person name="Kuo A."/>
            <person name="Kohler A."/>
            <person name="Murat C."/>
            <person name="Tang N."/>
            <person name="Roy S."/>
            <person name="Loubradou J."/>
            <person name="Henrissat B."/>
            <person name="Grigoriev I.V."/>
            <person name="Corradi N."/>
            <person name="Roux C."/>
            <person name="Martin F.M."/>
        </authorList>
    </citation>
    <scope>NUCLEOTIDE SEQUENCE [LARGE SCALE GENOMIC DNA]</scope>
    <source>
        <strain evidence="8 9">DAOM 227022</strain>
    </source>
</reference>
<feature type="compositionally biased region" description="Basic and acidic residues" evidence="6">
    <location>
        <begin position="197"/>
        <end position="213"/>
    </location>
</feature>
<protein>
    <recommendedName>
        <fullName evidence="7">Matrin-type domain-containing protein</fullName>
    </recommendedName>
</protein>
<dbReference type="AlphaFoldDB" id="A0A397TAV1"/>
<dbReference type="SMART" id="SM00451">
    <property type="entry name" value="ZnF_U1"/>
    <property type="match status" value="1"/>
</dbReference>
<dbReference type="GO" id="GO:0003723">
    <property type="term" value="F:RNA binding"/>
    <property type="evidence" value="ECO:0007669"/>
    <property type="project" value="TreeGrafter"/>
</dbReference>
<comment type="caution">
    <text evidence="8">The sequence shown here is derived from an EMBL/GenBank/DDBJ whole genome shotgun (WGS) entry which is preliminary data.</text>
</comment>
<dbReference type="InterPro" id="IPR003604">
    <property type="entry name" value="Matrin/U1-like-C_Znf_C2H2"/>
</dbReference>
<dbReference type="GO" id="GO:0071011">
    <property type="term" value="C:precatalytic spliceosome"/>
    <property type="evidence" value="ECO:0007669"/>
    <property type="project" value="TreeGrafter"/>
</dbReference>
<keyword evidence="5" id="KW-0539">Nucleus</keyword>
<feature type="region of interest" description="Disordered" evidence="6">
    <location>
        <begin position="137"/>
        <end position="184"/>
    </location>
</feature>
<dbReference type="GO" id="GO:0000398">
    <property type="term" value="P:mRNA splicing, via spliceosome"/>
    <property type="evidence" value="ECO:0007669"/>
    <property type="project" value="InterPro"/>
</dbReference>
<dbReference type="PANTHER" id="PTHR13173">
    <property type="entry name" value="WW DOMAIN BINDING PROTEIN 4"/>
    <property type="match status" value="1"/>
</dbReference>
<evidence type="ECO:0000256" key="5">
    <source>
        <dbReference type="ARBA" id="ARBA00023242"/>
    </source>
</evidence>
<dbReference type="InterPro" id="IPR013085">
    <property type="entry name" value="U1-CZ_Znf_C2H2"/>
</dbReference>
<keyword evidence="3" id="KW-0863">Zinc-finger</keyword>
<keyword evidence="4" id="KW-0862">Zinc</keyword>
<dbReference type="STRING" id="658196.A0A397TAV1"/>
<accession>A0A397TAV1</accession>
<evidence type="ECO:0000256" key="2">
    <source>
        <dbReference type="ARBA" id="ARBA00022723"/>
    </source>
</evidence>
<feature type="compositionally biased region" description="Acidic residues" evidence="6">
    <location>
        <begin position="175"/>
        <end position="184"/>
    </location>
</feature>
<dbReference type="SUPFAM" id="SSF57667">
    <property type="entry name" value="beta-beta-alpha zinc fingers"/>
    <property type="match status" value="1"/>
</dbReference>
<dbReference type="Pfam" id="PF06220">
    <property type="entry name" value="zf-U1"/>
    <property type="match status" value="1"/>
</dbReference>
<organism evidence="8 9">
    <name type="scientific">Glomus cerebriforme</name>
    <dbReference type="NCBI Taxonomy" id="658196"/>
    <lineage>
        <taxon>Eukaryota</taxon>
        <taxon>Fungi</taxon>
        <taxon>Fungi incertae sedis</taxon>
        <taxon>Mucoromycota</taxon>
        <taxon>Glomeromycotina</taxon>
        <taxon>Glomeromycetes</taxon>
        <taxon>Glomerales</taxon>
        <taxon>Glomeraceae</taxon>
        <taxon>Glomus</taxon>
    </lineage>
</organism>
<feature type="region of interest" description="Disordered" evidence="6">
    <location>
        <begin position="197"/>
        <end position="221"/>
    </location>
</feature>
<dbReference type="Proteomes" id="UP000265703">
    <property type="component" value="Unassembled WGS sequence"/>
</dbReference>
<comment type="subcellular location">
    <subcellularLocation>
        <location evidence="1">Nucleus</location>
    </subcellularLocation>
</comment>